<reference evidence="8 9" key="1">
    <citation type="submission" date="2019-06" db="EMBL/GenBank/DDBJ databases">
        <title>Sequencing the genomes of 1000 actinobacteria strains.</title>
        <authorList>
            <person name="Klenk H.-P."/>
        </authorList>
    </citation>
    <scope>NUCLEOTIDE SEQUENCE [LARGE SCALE GENOMIC DNA]</scope>
    <source>
        <strain evidence="8 9">DSM 21947</strain>
    </source>
</reference>
<dbReference type="PANTHER" id="PTHR30106:SF2">
    <property type="entry name" value="UPF0324 INNER MEMBRANE PROTEIN YEIH"/>
    <property type="match status" value="1"/>
</dbReference>
<accession>A0A8H2K3W4</accession>
<dbReference type="Proteomes" id="UP000316560">
    <property type="component" value="Unassembled WGS sequence"/>
</dbReference>
<evidence type="ECO:0000256" key="1">
    <source>
        <dbReference type="ARBA" id="ARBA00004651"/>
    </source>
</evidence>
<dbReference type="GO" id="GO:0005886">
    <property type="term" value="C:plasma membrane"/>
    <property type="evidence" value="ECO:0007669"/>
    <property type="project" value="UniProtKB-SubCell"/>
</dbReference>
<gene>
    <name evidence="8" type="ORF">FB472_0846</name>
</gene>
<dbReference type="InterPro" id="IPR018383">
    <property type="entry name" value="UPF0324_pro"/>
</dbReference>
<feature type="transmembrane region" description="Helical" evidence="7">
    <location>
        <begin position="276"/>
        <end position="295"/>
    </location>
</feature>
<name>A0A8H2K3W4_9MICO</name>
<protein>
    <submittedName>
        <fullName evidence="8">Putative integral membrane protein (TIGR00698 family)</fullName>
    </submittedName>
</protein>
<dbReference type="RefSeq" id="WP_141989769.1">
    <property type="nucleotide sequence ID" value="NZ_VFRA01000001.1"/>
</dbReference>
<dbReference type="PANTHER" id="PTHR30106">
    <property type="entry name" value="INNER MEMBRANE PROTEIN YEIH-RELATED"/>
    <property type="match status" value="1"/>
</dbReference>
<feature type="transmembrane region" description="Helical" evidence="7">
    <location>
        <begin position="160"/>
        <end position="181"/>
    </location>
</feature>
<comment type="similarity">
    <text evidence="2">Belongs to the UPF0324 family.</text>
</comment>
<keyword evidence="9" id="KW-1185">Reference proteome</keyword>
<dbReference type="AlphaFoldDB" id="A0A8H2K3W4"/>
<organism evidence="8 9">
    <name type="scientific">Rhodoglobus vestalii</name>
    <dbReference type="NCBI Taxonomy" id="193384"/>
    <lineage>
        <taxon>Bacteria</taxon>
        <taxon>Bacillati</taxon>
        <taxon>Actinomycetota</taxon>
        <taxon>Actinomycetes</taxon>
        <taxon>Micrococcales</taxon>
        <taxon>Microbacteriaceae</taxon>
        <taxon>Rhodoglobus</taxon>
    </lineage>
</organism>
<feature type="transmembrane region" description="Helical" evidence="7">
    <location>
        <begin position="98"/>
        <end position="116"/>
    </location>
</feature>
<evidence type="ECO:0000313" key="8">
    <source>
        <dbReference type="EMBL" id="TQO19303.1"/>
    </source>
</evidence>
<keyword evidence="5 7" id="KW-1133">Transmembrane helix</keyword>
<keyword evidence="4 7" id="KW-0812">Transmembrane</keyword>
<feature type="transmembrane region" description="Helical" evidence="7">
    <location>
        <begin position="337"/>
        <end position="358"/>
    </location>
</feature>
<feature type="transmembrane region" description="Helical" evidence="7">
    <location>
        <begin position="311"/>
        <end position="330"/>
    </location>
</feature>
<feature type="transmembrane region" description="Helical" evidence="7">
    <location>
        <begin position="12"/>
        <end position="30"/>
    </location>
</feature>
<sequence length="367" mass="37447">MNRAANSASLRRISPGLALALVAFGLALLISFLVPAIPTLTACVVLGILFSALPWRNFVRTEVKPGLAIAARRLLRIGVVLLGFKLSLVNIAELGWLVLGMIVLIVVITFFFTWGLGRMMRLPGQQSLLIAAGFSICGASAIGAMAGMTRAKDSDTATPIALVTLCGTLAIAVLPALRPLLGLDSAEFGMWTGASVHDVGQVVATAQIAGATALAVAVVVKLTRVAMLAPMVALAGVVVARSDRKAAGASGASDELDESDAAVGTAADLTPVKRPAILPLFVVGFLAAVLVRTFVPLPDSFLEVAAYGQELVLGMALFGLGATISIGNLVRTGGRALAVALISWAVIALLSLGAVEIARAAGVAALG</sequence>
<keyword evidence="3" id="KW-1003">Cell membrane</keyword>
<feature type="transmembrane region" description="Helical" evidence="7">
    <location>
        <begin position="128"/>
        <end position="148"/>
    </location>
</feature>
<comment type="subcellular location">
    <subcellularLocation>
        <location evidence="1">Cell membrane</location>
        <topology evidence="1">Multi-pass membrane protein</topology>
    </subcellularLocation>
</comment>
<proteinExistence type="inferred from homology"/>
<evidence type="ECO:0000256" key="4">
    <source>
        <dbReference type="ARBA" id="ARBA00022692"/>
    </source>
</evidence>
<keyword evidence="6 7" id="KW-0472">Membrane</keyword>
<feature type="transmembrane region" description="Helical" evidence="7">
    <location>
        <begin position="36"/>
        <end position="53"/>
    </location>
</feature>
<dbReference type="OrthoDB" id="9766798at2"/>
<evidence type="ECO:0000256" key="7">
    <source>
        <dbReference type="SAM" id="Phobius"/>
    </source>
</evidence>
<evidence type="ECO:0000256" key="6">
    <source>
        <dbReference type="ARBA" id="ARBA00023136"/>
    </source>
</evidence>
<dbReference type="Pfam" id="PF03601">
    <property type="entry name" value="Cons_hypoth698"/>
    <property type="match status" value="1"/>
</dbReference>
<dbReference type="EMBL" id="VFRA01000001">
    <property type="protein sequence ID" value="TQO19303.1"/>
    <property type="molecule type" value="Genomic_DNA"/>
</dbReference>
<evidence type="ECO:0000313" key="9">
    <source>
        <dbReference type="Proteomes" id="UP000316560"/>
    </source>
</evidence>
<comment type="caution">
    <text evidence="8">The sequence shown here is derived from an EMBL/GenBank/DDBJ whole genome shotgun (WGS) entry which is preliminary data.</text>
</comment>
<evidence type="ECO:0000256" key="5">
    <source>
        <dbReference type="ARBA" id="ARBA00022989"/>
    </source>
</evidence>
<evidence type="ECO:0000256" key="3">
    <source>
        <dbReference type="ARBA" id="ARBA00022475"/>
    </source>
</evidence>
<evidence type="ECO:0000256" key="2">
    <source>
        <dbReference type="ARBA" id="ARBA00007977"/>
    </source>
</evidence>